<comment type="similarity">
    <text evidence="1">Belongs to the LysR transcriptional regulatory family.</text>
</comment>
<dbReference type="GO" id="GO:0043565">
    <property type="term" value="F:sequence-specific DNA binding"/>
    <property type="evidence" value="ECO:0007669"/>
    <property type="project" value="TreeGrafter"/>
</dbReference>
<keyword evidence="7" id="KW-1185">Reference proteome</keyword>
<dbReference type="InterPro" id="IPR036390">
    <property type="entry name" value="WH_DNA-bd_sf"/>
</dbReference>
<dbReference type="CDD" id="cd08432">
    <property type="entry name" value="PBP2_GcdR_TrpI_HvrB_AmpR_like"/>
    <property type="match status" value="1"/>
</dbReference>
<evidence type="ECO:0000313" key="7">
    <source>
        <dbReference type="Proteomes" id="UP000243507"/>
    </source>
</evidence>
<dbReference type="InterPro" id="IPR036388">
    <property type="entry name" value="WH-like_DNA-bd_sf"/>
</dbReference>
<dbReference type="Pfam" id="PF00126">
    <property type="entry name" value="HTH_1"/>
    <property type="match status" value="1"/>
</dbReference>
<proteinExistence type="inferred from homology"/>
<name>A0A2A4CK77_9RHOB</name>
<dbReference type="EMBL" id="NTJD01000011">
    <property type="protein sequence ID" value="PCD75681.1"/>
    <property type="molecule type" value="Genomic_DNA"/>
</dbReference>
<evidence type="ECO:0000259" key="5">
    <source>
        <dbReference type="PROSITE" id="PS50931"/>
    </source>
</evidence>
<gene>
    <name evidence="6" type="ORF">CLN94_13105</name>
</gene>
<dbReference type="NCBIfam" id="NF008352">
    <property type="entry name" value="PRK11139.1"/>
    <property type="match status" value="1"/>
</dbReference>
<evidence type="ECO:0000313" key="6">
    <source>
        <dbReference type="EMBL" id="PCD75681.1"/>
    </source>
</evidence>
<dbReference type="SUPFAM" id="SSF46785">
    <property type="entry name" value="Winged helix' DNA-binding domain"/>
    <property type="match status" value="1"/>
</dbReference>
<sequence length="310" mass="34027">MSSDAPPLTALRAFEAAARHLSFQQAATELHVTPAALSFQIRQLEDLLGEPVFSRAHRSIALTEAGRRLLPGVRDGMGSLREAWRAARRQSQGEVVSITAGPAFTSKWLAPRLFEFARRHPGIELRFAATFRLLDLRHDDVDVALRFGPDRAEGLFSGQLLREWLTPMMTPDLAARFPTPESLKSAPLLHHDETAFMRQQADWAAWFRLAGLGAPPDAAAQFSQADHALDAALSGAGVALGRGTLAQDALRSGRLVAPFALALVPQESYRFLCAPGAETRAPVRAFLDWLQDEAATAVEQETGRDFRTEW</sequence>
<dbReference type="PANTHER" id="PTHR30537">
    <property type="entry name" value="HTH-TYPE TRANSCRIPTIONAL REGULATOR"/>
    <property type="match status" value="1"/>
</dbReference>
<keyword evidence="2" id="KW-0805">Transcription regulation</keyword>
<dbReference type="PROSITE" id="PS50931">
    <property type="entry name" value="HTH_LYSR"/>
    <property type="match status" value="1"/>
</dbReference>
<dbReference type="GO" id="GO:0003700">
    <property type="term" value="F:DNA-binding transcription factor activity"/>
    <property type="evidence" value="ECO:0007669"/>
    <property type="project" value="InterPro"/>
</dbReference>
<dbReference type="InterPro" id="IPR005119">
    <property type="entry name" value="LysR_subst-bd"/>
</dbReference>
<dbReference type="RefSeq" id="WP_096434398.1">
    <property type="nucleotide sequence ID" value="NZ_NTJD01000011.1"/>
</dbReference>
<dbReference type="SUPFAM" id="SSF53850">
    <property type="entry name" value="Periplasmic binding protein-like II"/>
    <property type="match status" value="1"/>
</dbReference>
<dbReference type="OrthoDB" id="9813056at2"/>
<keyword evidence="4" id="KW-0804">Transcription</keyword>
<dbReference type="FunFam" id="1.10.10.10:FF:000038">
    <property type="entry name" value="Glycine cleavage system transcriptional activator"/>
    <property type="match status" value="1"/>
</dbReference>
<evidence type="ECO:0000256" key="1">
    <source>
        <dbReference type="ARBA" id="ARBA00009437"/>
    </source>
</evidence>
<accession>A0A2A4CK77</accession>
<keyword evidence="3" id="KW-0238">DNA-binding</keyword>
<dbReference type="PRINTS" id="PR00039">
    <property type="entry name" value="HTHLYSR"/>
</dbReference>
<reference evidence="6 7" key="1">
    <citation type="submission" date="2017-09" db="EMBL/GenBank/DDBJ databases">
        <title>A multilocus sequence analysis scheme for characterization of bacteria in the genus Thioclava.</title>
        <authorList>
            <person name="Liu Y."/>
            <person name="Shao Z."/>
        </authorList>
    </citation>
    <scope>NUCLEOTIDE SEQUENCE [LARGE SCALE GENOMIC DNA]</scope>
    <source>
        <strain evidence="6 7">CAU 1312</strain>
    </source>
</reference>
<dbReference type="InterPro" id="IPR000847">
    <property type="entry name" value="LysR_HTH_N"/>
</dbReference>
<dbReference type="AlphaFoldDB" id="A0A2A4CK77"/>
<dbReference type="PANTHER" id="PTHR30537:SF26">
    <property type="entry name" value="GLYCINE CLEAVAGE SYSTEM TRANSCRIPTIONAL ACTIVATOR"/>
    <property type="match status" value="1"/>
</dbReference>
<evidence type="ECO:0000256" key="4">
    <source>
        <dbReference type="ARBA" id="ARBA00023163"/>
    </source>
</evidence>
<dbReference type="InterPro" id="IPR058163">
    <property type="entry name" value="LysR-type_TF_proteobact-type"/>
</dbReference>
<dbReference type="Pfam" id="PF03466">
    <property type="entry name" value="LysR_substrate"/>
    <property type="match status" value="1"/>
</dbReference>
<dbReference type="GO" id="GO:0006351">
    <property type="term" value="P:DNA-templated transcription"/>
    <property type="evidence" value="ECO:0007669"/>
    <property type="project" value="TreeGrafter"/>
</dbReference>
<comment type="caution">
    <text evidence="6">The sequence shown here is derived from an EMBL/GenBank/DDBJ whole genome shotgun (WGS) entry which is preliminary data.</text>
</comment>
<dbReference type="Gene3D" id="3.40.190.10">
    <property type="entry name" value="Periplasmic binding protein-like II"/>
    <property type="match status" value="2"/>
</dbReference>
<dbReference type="Proteomes" id="UP000243507">
    <property type="component" value="Unassembled WGS sequence"/>
</dbReference>
<feature type="domain" description="HTH lysR-type" evidence="5">
    <location>
        <begin position="6"/>
        <end position="63"/>
    </location>
</feature>
<evidence type="ECO:0000256" key="2">
    <source>
        <dbReference type="ARBA" id="ARBA00023015"/>
    </source>
</evidence>
<protein>
    <submittedName>
        <fullName evidence="6">Transcriptional regulator</fullName>
    </submittedName>
</protein>
<organism evidence="6 7">
    <name type="scientific">Pseudothioclava arenosa</name>
    <dbReference type="NCBI Taxonomy" id="1795308"/>
    <lineage>
        <taxon>Bacteria</taxon>
        <taxon>Pseudomonadati</taxon>
        <taxon>Pseudomonadota</taxon>
        <taxon>Alphaproteobacteria</taxon>
        <taxon>Rhodobacterales</taxon>
        <taxon>Paracoccaceae</taxon>
        <taxon>Pseudothioclava</taxon>
    </lineage>
</organism>
<dbReference type="Gene3D" id="1.10.10.10">
    <property type="entry name" value="Winged helix-like DNA-binding domain superfamily/Winged helix DNA-binding domain"/>
    <property type="match status" value="1"/>
</dbReference>
<evidence type="ECO:0000256" key="3">
    <source>
        <dbReference type="ARBA" id="ARBA00023125"/>
    </source>
</evidence>